<evidence type="ECO:0000313" key="1">
    <source>
        <dbReference type="EMBL" id="AWB92644.1"/>
    </source>
</evidence>
<dbReference type="PROSITE" id="PS50113">
    <property type="entry name" value="PAC"/>
    <property type="match status" value="1"/>
</dbReference>
<dbReference type="InterPro" id="IPR043128">
    <property type="entry name" value="Rev_trsase/Diguanyl_cyclase"/>
</dbReference>
<dbReference type="InterPro" id="IPR052155">
    <property type="entry name" value="Biofilm_reg_signaling"/>
</dbReference>
<dbReference type="InterPro" id="IPR013767">
    <property type="entry name" value="PAS_fold"/>
</dbReference>
<dbReference type="CDD" id="cd01948">
    <property type="entry name" value="EAL"/>
    <property type="match status" value="1"/>
</dbReference>
<gene>
    <name evidence="1" type="ORF">C3E78_10775</name>
</gene>
<dbReference type="Pfam" id="PF00990">
    <property type="entry name" value="GGDEF"/>
    <property type="match status" value="1"/>
</dbReference>
<dbReference type="KEGG" id="aez:C3E78_10775"/>
<reference evidence="2" key="1">
    <citation type="submission" date="2018-01" db="EMBL/GenBank/DDBJ databases">
        <authorList>
            <person name="Li J."/>
        </authorList>
    </citation>
    <scope>NUCLEOTIDE SEQUENCE [LARGE SCALE GENOMIC DNA]</scope>
    <source>
        <strain evidence="2">592</strain>
    </source>
</reference>
<dbReference type="NCBIfam" id="TIGR00229">
    <property type="entry name" value="sensory_box"/>
    <property type="match status" value="2"/>
</dbReference>
<dbReference type="Gene3D" id="3.30.70.270">
    <property type="match status" value="1"/>
</dbReference>
<dbReference type="FunFam" id="3.30.70.270:FF:000001">
    <property type="entry name" value="Diguanylate cyclase domain protein"/>
    <property type="match status" value="1"/>
</dbReference>
<dbReference type="Pfam" id="PF13426">
    <property type="entry name" value="PAS_9"/>
    <property type="match status" value="1"/>
</dbReference>
<dbReference type="SMART" id="SM00052">
    <property type="entry name" value="EAL"/>
    <property type="match status" value="1"/>
</dbReference>
<dbReference type="CDD" id="cd00130">
    <property type="entry name" value="PAS"/>
    <property type="match status" value="2"/>
</dbReference>
<dbReference type="SMART" id="SM00086">
    <property type="entry name" value="PAC"/>
    <property type="match status" value="2"/>
</dbReference>
<dbReference type="Gene3D" id="3.30.450.20">
    <property type="entry name" value="PAS domain"/>
    <property type="match status" value="2"/>
</dbReference>
<dbReference type="PROSITE" id="PS50887">
    <property type="entry name" value="GGDEF"/>
    <property type="match status" value="1"/>
</dbReference>
<dbReference type="InterPro" id="IPR001610">
    <property type="entry name" value="PAC"/>
</dbReference>
<dbReference type="Pfam" id="PF00563">
    <property type="entry name" value="EAL"/>
    <property type="match status" value="1"/>
</dbReference>
<dbReference type="SUPFAM" id="SSF141868">
    <property type="entry name" value="EAL domain-like"/>
    <property type="match status" value="1"/>
</dbReference>
<keyword evidence="2" id="KW-1185">Reference proteome</keyword>
<dbReference type="Gene3D" id="3.20.20.450">
    <property type="entry name" value="EAL domain"/>
    <property type="match status" value="1"/>
</dbReference>
<dbReference type="SUPFAM" id="SSF55073">
    <property type="entry name" value="Nucleotide cyclase"/>
    <property type="match status" value="1"/>
</dbReference>
<dbReference type="PROSITE" id="PS50112">
    <property type="entry name" value="PAS"/>
    <property type="match status" value="2"/>
</dbReference>
<dbReference type="InterPro" id="IPR035965">
    <property type="entry name" value="PAS-like_dom_sf"/>
</dbReference>
<sequence length="689" mass="76224">MGSELIDRAGDESTMLRQIIEATPNAMLMIDPRGRITLVNTQTEALFGYTRDEMLAMGIEELIPERFREPHRSYREGFFTRPARREMGAGRELFGRRRDGSEVPVEIGLNPIQVHDEQHVLASVIDITERLMVQAIETAKHADRMRRSILDNLPFSIIASDPDGTIVTANPAAERLLGFDRDELVGSPIGALREGVGGDMPLLATRPNAVDEREVDYCRKDGSTIPVNEAISLIASEDAEVTGFLSVAYDITQRRHAEEFIRHMAHYDFLTDLPNRTKLFERLDYDLRLAVRHGRGVAVALIDVDHFKRVNDSLGHHIGDELLVKLSERLREHAGPDDLVARLGGDEFVLVLTGIDGEEQVQQRVTALLAAIPEPIDCSGHELIVTASVGVAMFPLAGSDPTTLLKHADTAMYQAKTSSRNTYRSFEFSMLDATNDKLAMAAGLRHALDRDEISVSYQTQVDLQSGELVGVEALARWRTSDGRDITPDRFIPAAEDNGLIIRLGEWVLRQACVDTLTMSEQIGIPLKLAVNVSPRQLNDSSWLDVLRGALRDSGLPPERLELEITEGIFMENPAEVIELMRTVRSLGVAIVIDDFGTGFSSLAYLTRFPIDKIKIDRSFISDVVEDASDAAIVNAIIVMAHTLGMTVVGEGVETDAQEAYLRDRGCDEAQGFRYSHALPPLEVVAAAMR</sequence>
<dbReference type="CDD" id="cd01949">
    <property type="entry name" value="GGDEF"/>
    <property type="match status" value="1"/>
</dbReference>
<dbReference type="RefSeq" id="WP_108578289.1">
    <property type="nucleotide sequence ID" value="NZ_CP026952.1"/>
</dbReference>
<dbReference type="PANTHER" id="PTHR44757">
    <property type="entry name" value="DIGUANYLATE CYCLASE DGCP"/>
    <property type="match status" value="1"/>
</dbReference>
<dbReference type="GO" id="GO:0006355">
    <property type="term" value="P:regulation of DNA-templated transcription"/>
    <property type="evidence" value="ECO:0007669"/>
    <property type="project" value="InterPro"/>
</dbReference>
<evidence type="ECO:0000313" key="2">
    <source>
        <dbReference type="Proteomes" id="UP000244384"/>
    </source>
</evidence>
<dbReference type="InterPro" id="IPR000160">
    <property type="entry name" value="GGDEF_dom"/>
</dbReference>
<dbReference type="Pfam" id="PF00989">
    <property type="entry name" value="PAS"/>
    <property type="match status" value="1"/>
</dbReference>
<dbReference type="SMART" id="SM00091">
    <property type="entry name" value="PAS"/>
    <property type="match status" value="2"/>
</dbReference>
<dbReference type="InterPro" id="IPR000700">
    <property type="entry name" value="PAS-assoc_C"/>
</dbReference>
<organism evidence="1 2">
    <name type="scientific">Aeromicrobium chenweiae</name>
    <dbReference type="NCBI Taxonomy" id="2079793"/>
    <lineage>
        <taxon>Bacteria</taxon>
        <taxon>Bacillati</taxon>
        <taxon>Actinomycetota</taxon>
        <taxon>Actinomycetes</taxon>
        <taxon>Propionibacteriales</taxon>
        <taxon>Nocardioidaceae</taxon>
        <taxon>Aeromicrobium</taxon>
    </lineage>
</organism>
<dbReference type="OrthoDB" id="23692at2"/>
<dbReference type="EMBL" id="CP026952">
    <property type="protein sequence ID" value="AWB92644.1"/>
    <property type="molecule type" value="Genomic_DNA"/>
</dbReference>
<dbReference type="AlphaFoldDB" id="A0A2S0WN15"/>
<dbReference type="SMART" id="SM00267">
    <property type="entry name" value="GGDEF"/>
    <property type="match status" value="1"/>
</dbReference>
<dbReference type="SUPFAM" id="SSF55785">
    <property type="entry name" value="PYP-like sensor domain (PAS domain)"/>
    <property type="match status" value="2"/>
</dbReference>
<dbReference type="InterPro" id="IPR001633">
    <property type="entry name" value="EAL_dom"/>
</dbReference>
<accession>A0A5F2EWQ5</accession>
<dbReference type="InterPro" id="IPR035919">
    <property type="entry name" value="EAL_sf"/>
</dbReference>
<dbReference type="PROSITE" id="PS50883">
    <property type="entry name" value="EAL"/>
    <property type="match status" value="1"/>
</dbReference>
<accession>A0A2S0WN15</accession>
<protein>
    <submittedName>
        <fullName evidence="1">PAS domain S-box protein</fullName>
    </submittedName>
</protein>
<name>A0A2S0WN15_9ACTN</name>
<dbReference type="PANTHER" id="PTHR44757:SF2">
    <property type="entry name" value="BIOFILM ARCHITECTURE MAINTENANCE PROTEIN MBAA"/>
    <property type="match status" value="1"/>
</dbReference>
<proteinExistence type="predicted"/>
<dbReference type="InterPro" id="IPR029787">
    <property type="entry name" value="Nucleotide_cyclase"/>
</dbReference>
<dbReference type="Proteomes" id="UP000244384">
    <property type="component" value="Chromosome"/>
</dbReference>
<dbReference type="NCBIfam" id="TIGR00254">
    <property type="entry name" value="GGDEF"/>
    <property type="match status" value="1"/>
</dbReference>
<dbReference type="InterPro" id="IPR000014">
    <property type="entry name" value="PAS"/>
</dbReference>